<dbReference type="EMBL" id="GGMR01018898">
    <property type="protein sequence ID" value="MBY31517.1"/>
    <property type="molecule type" value="Transcribed_RNA"/>
</dbReference>
<feature type="compositionally biased region" description="Acidic residues" evidence="1">
    <location>
        <begin position="40"/>
        <end position="59"/>
    </location>
</feature>
<organism evidence="2">
    <name type="scientific">Schizaphis graminum</name>
    <name type="common">Green bug aphid</name>
    <dbReference type="NCBI Taxonomy" id="13262"/>
    <lineage>
        <taxon>Eukaryota</taxon>
        <taxon>Metazoa</taxon>
        <taxon>Ecdysozoa</taxon>
        <taxon>Arthropoda</taxon>
        <taxon>Hexapoda</taxon>
        <taxon>Insecta</taxon>
        <taxon>Pterygota</taxon>
        <taxon>Neoptera</taxon>
        <taxon>Paraneoptera</taxon>
        <taxon>Hemiptera</taxon>
        <taxon>Sternorrhyncha</taxon>
        <taxon>Aphidomorpha</taxon>
        <taxon>Aphidoidea</taxon>
        <taxon>Aphididae</taxon>
        <taxon>Aphidini</taxon>
        <taxon>Schizaphis</taxon>
    </lineage>
</organism>
<sequence>MSDIPTASTSTASTSSASTSQIMPYNFDNSCSMRDLDYTTTEESEISSDEESEIIDDESSYSNDVICKLEPIIDDNMDDTSWSSTASSNTSYGDKSSSENSETESILKELIRESWSLDKSTTNQENTESLISPILILVQQPCETEGQMNEIGIDLINVEEHAKRLKELEKEIDFIESTEWMYRPIDSSIR</sequence>
<protein>
    <submittedName>
        <fullName evidence="2">Uncharacterized protein</fullName>
    </submittedName>
</protein>
<reference evidence="2" key="1">
    <citation type="submission" date="2018-04" db="EMBL/GenBank/DDBJ databases">
        <title>Transcriptome of Schizaphis graminum biotype I.</title>
        <authorList>
            <person name="Scully E.D."/>
            <person name="Geib S.M."/>
            <person name="Palmer N.A."/>
            <person name="Koch K."/>
            <person name="Bradshaw J."/>
            <person name="Heng-Moss T."/>
            <person name="Sarath G."/>
        </authorList>
    </citation>
    <scope>NUCLEOTIDE SEQUENCE</scope>
</reference>
<gene>
    <name evidence="2" type="ORF">g.18089</name>
</gene>
<feature type="compositionally biased region" description="Polar residues" evidence="1">
    <location>
        <begin position="92"/>
        <end position="104"/>
    </location>
</feature>
<name>A0A2S2PQ59_SCHGA</name>
<evidence type="ECO:0000256" key="1">
    <source>
        <dbReference type="SAM" id="MobiDB-lite"/>
    </source>
</evidence>
<proteinExistence type="predicted"/>
<accession>A0A2S2PQ59</accession>
<dbReference type="AlphaFoldDB" id="A0A2S2PQ59"/>
<feature type="region of interest" description="Disordered" evidence="1">
    <location>
        <begin position="1"/>
        <end position="59"/>
    </location>
</feature>
<evidence type="ECO:0000313" key="2">
    <source>
        <dbReference type="EMBL" id="MBY31517.1"/>
    </source>
</evidence>
<feature type="compositionally biased region" description="Low complexity" evidence="1">
    <location>
        <begin position="80"/>
        <end position="91"/>
    </location>
</feature>
<feature type="region of interest" description="Disordered" evidence="1">
    <location>
        <begin position="77"/>
        <end position="104"/>
    </location>
</feature>
<feature type="compositionally biased region" description="Polar residues" evidence="1">
    <location>
        <begin position="21"/>
        <end position="32"/>
    </location>
</feature>
<feature type="compositionally biased region" description="Low complexity" evidence="1">
    <location>
        <begin position="1"/>
        <end position="20"/>
    </location>
</feature>